<accession>A0ABY4HU37</accession>
<sequence>MKKIYLAIAILALTLQTSCKKEGTTEENTPSTETTATSENETKSEDNTAMNTPKTYTVTATPEVSILGKKSEAEVKVINLKALELSDPDGKITGIEFTYQIEVTNKNLINGGSIFITPSEFRLELDNGNKISHESYNSIRVKEEETKTSETQTFKIPAGTKPVNLHLFFDETRAVVKLDMQ</sequence>
<name>A0ABY4HU37_9FLAO</name>
<protein>
    <recommendedName>
        <fullName evidence="4">DUF4352 domain-containing protein</fullName>
    </recommendedName>
</protein>
<evidence type="ECO:0000256" key="1">
    <source>
        <dbReference type="SAM" id="MobiDB-lite"/>
    </source>
</evidence>
<evidence type="ECO:0000313" key="3">
    <source>
        <dbReference type="Proteomes" id="UP000830454"/>
    </source>
</evidence>
<dbReference type="Proteomes" id="UP000830454">
    <property type="component" value="Chromosome"/>
</dbReference>
<feature type="region of interest" description="Disordered" evidence="1">
    <location>
        <begin position="20"/>
        <end position="51"/>
    </location>
</feature>
<feature type="compositionally biased region" description="Low complexity" evidence="1">
    <location>
        <begin position="26"/>
        <end position="39"/>
    </location>
</feature>
<dbReference type="EMBL" id="CP090145">
    <property type="protein sequence ID" value="UOX35079.1"/>
    <property type="molecule type" value="Genomic_DNA"/>
</dbReference>
<keyword evidence="3" id="KW-1185">Reference proteome</keyword>
<evidence type="ECO:0008006" key="4">
    <source>
        <dbReference type="Google" id="ProtNLM"/>
    </source>
</evidence>
<reference evidence="2" key="2">
    <citation type="submission" date="2022-04" db="EMBL/GenBank/DDBJ databases">
        <title>Complete Genome Sequence of Flavobacterium sediminilitoris YSM-43, Isolated from a Tidal Sediment.</title>
        <authorList>
            <person name="Lee P.A."/>
        </authorList>
    </citation>
    <scope>NUCLEOTIDE SEQUENCE</scope>
    <source>
        <strain evidence="2">YSM-43</strain>
    </source>
</reference>
<organism evidence="2 3">
    <name type="scientific">Flavobacterium sediminilitoris</name>
    <dbReference type="NCBI Taxonomy" id="2024526"/>
    <lineage>
        <taxon>Bacteria</taxon>
        <taxon>Pseudomonadati</taxon>
        <taxon>Bacteroidota</taxon>
        <taxon>Flavobacteriia</taxon>
        <taxon>Flavobacteriales</taxon>
        <taxon>Flavobacteriaceae</taxon>
        <taxon>Flavobacterium</taxon>
    </lineage>
</organism>
<gene>
    <name evidence="2" type="ORF">LXD69_06090</name>
</gene>
<proteinExistence type="predicted"/>
<evidence type="ECO:0000313" key="2">
    <source>
        <dbReference type="EMBL" id="UOX35079.1"/>
    </source>
</evidence>
<reference evidence="2" key="1">
    <citation type="submission" date="2021-12" db="EMBL/GenBank/DDBJ databases">
        <authorList>
            <person name="Cha I.-T."/>
            <person name="Lee K.-E."/>
            <person name="Park S.-J."/>
        </authorList>
    </citation>
    <scope>NUCLEOTIDE SEQUENCE</scope>
    <source>
        <strain evidence="2">YSM-43</strain>
    </source>
</reference>
<dbReference type="RefSeq" id="WP_246918263.1">
    <property type="nucleotide sequence ID" value="NZ_CP090145.1"/>
</dbReference>